<accession>A0A9X4LWT9</accession>
<keyword evidence="5" id="KW-1185">Reference proteome</keyword>
<name>A0A9X4LWT9_9ACTN</name>
<dbReference type="CDD" id="cd05251">
    <property type="entry name" value="NmrA_like_SDR_a"/>
    <property type="match status" value="1"/>
</dbReference>
<dbReference type="InterPro" id="IPR008030">
    <property type="entry name" value="NmrA-like"/>
</dbReference>
<protein>
    <submittedName>
        <fullName evidence="4">NmrA/HSCARG family protein</fullName>
    </submittedName>
</protein>
<dbReference type="InterPro" id="IPR051164">
    <property type="entry name" value="NmrA-like_oxidored"/>
</dbReference>
<dbReference type="Gene3D" id="3.40.50.720">
    <property type="entry name" value="NAD(P)-binding Rossmann-like Domain"/>
    <property type="match status" value="1"/>
</dbReference>
<evidence type="ECO:0000259" key="3">
    <source>
        <dbReference type="Pfam" id="PF05368"/>
    </source>
</evidence>
<keyword evidence="2" id="KW-0521">NADP</keyword>
<comment type="similarity">
    <text evidence="1">Belongs to the NmrA-type oxidoreductase family.</text>
</comment>
<proteinExistence type="inferred from homology"/>
<dbReference type="Gene3D" id="3.90.25.10">
    <property type="entry name" value="UDP-galactose 4-epimerase, domain 1"/>
    <property type="match status" value="1"/>
</dbReference>
<evidence type="ECO:0000256" key="1">
    <source>
        <dbReference type="ARBA" id="ARBA00006328"/>
    </source>
</evidence>
<comment type="caution">
    <text evidence="4">The sequence shown here is derived from an EMBL/GenBank/DDBJ whole genome shotgun (WGS) entry which is preliminary data.</text>
</comment>
<gene>
    <name evidence="4" type="ORF">NVS88_00690</name>
</gene>
<dbReference type="PANTHER" id="PTHR42748">
    <property type="entry name" value="NITROGEN METABOLITE REPRESSION PROTEIN NMRA FAMILY MEMBER"/>
    <property type="match status" value="1"/>
</dbReference>
<evidence type="ECO:0000256" key="2">
    <source>
        <dbReference type="ARBA" id="ARBA00022857"/>
    </source>
</evidence>
<sequence length="283" mass="30126">MNDGPILVLAATGGQGGAVSEALLVRTSHLRALVRDPTSSSAGRLADRGAEIITGSLEDVVSLCAAMHGVAAVYAMTTPFESGVEAEIAQGRAILTAARREHVPHLVFSSVAGADRGSGVPHFESKAVIEGELAASGIPYTILGPTYFFDNALAGARRIGEGVLELPLPSDRPLQQLARVDLGRFAARVLLEPNGYLGRRIDLAGDELTPRMMAVELGRALGRTVRHERVALEAIRDPDQRAMWRFLDDPGYRVDMRELRAAHPGLAWTSFAGWAGRAFGTAA</sequence>
<dbReference type="Proteomes" id="UP001152755">
    <property type="component" value="Unassembled WGS sequence"/>
</dbReference>
<dbReference type="PANTHER" id="PTHR42748:SF7">
    <property type="entry name" value="NMRA LIKE REDOX SENSOR 1-RELATED"/>
    <property type="match status" value="1"/>
</dbReference>
<feature type="domain" description="NmrA-like" evidence="3">
    <location>
        <begin position="5"/>
        <end position="239"/>
    </location>
</feature>
<reference evidence="4" key="1">
    <citation type="submission" date="2022-08" db="EMBL/GenBank/DDBJ databases">
        <title>Genome analysis of Corynebacteriales strain.</title>
        <authorList>
            <person name="Lee S.D."/>
        </authorList>
    </citation>
    <scope>NUCLEOTIDE SEQUENCE</scope>
    <source>
        <strain evidence="4">D3-21</strain>
    </source>
</reference>
<dbReference type="AlphaFoldDB" id="A0A9X4LWT9"/>
<dbReference type="Pfam" id="PF05368">
    <property type="entry name" value="NmrA"/>
    <property type="match status" value="1"/>
</dbReference>
<evidence type="ECO:0000313" key="5">
    <source>
        <dbReference type="Proteomes" id="UP001152755"/>
    </source>
</evidence>
<dbReference type="SUPFAM" id="SSF51735">
    <property type="entry name" value="NAD(P)-binding Rossmann-fold domains"/>
    <property type="match status" value="1"/>
</dbReference>
<organism evidence="4 5">
    <name type="scientific">Speluncibacter jeojiensis</name>
    <dbReference type="NCBI Taxonomy" id="2710754"/>
    <lineage>
        <taxon>Bacteria</taxon>
        <taxon>Bacillati</taxon>
        <taxon>Actinomycetota</taxon>
        <taxon>Actinomycetes</taxon>
        <taxon>Mycobacteriales</taxon>
        <taxon>Speluncibacteraceae</taxon>
        <taxon>Speluncibacter</taxon>
    </lineage>
</organism>
<dbReference type="InterPro" id="IPR036291">
    <property type="entry name" value="NAD(P)-bd_dom_sf"/>
</dbReference>
<evidence type="ECO:0000313" key="4">
    <source>
        <dbReference type="EMBL" id="MDG3013076.1"/>
    </source>
</evidence>
<dbReference type="RefSeq" id="WP_277829578.1">
    <property type="nucleotide sequence ID" value="NZ_JAAIVF010000001.1"/>
</dbReference>
<dbReference type="EMBL" id="JANRHA010000001">
    <property type="protein sequence ID" value="MDG3013076.1"/>
    <property type="molecule type" value="Genomic_DNA"/>
</dbReference>